<sequence length="79" mass="9268">MVRKRKRERVIHSCKYYLLLRDNRKLSQENGLAFVEVGYRSVNVRHGVAASEGLKKPLYASSDLVRSCHTFHWRHLSRG</sequence>
<reference evidence="1 2" key="1">
    <citation type="submission" date="2021-06" db="EMBL/GenBank/DDBJ databases">
        <title>Caerostris extrusa draft genome.</title>
        <authorList>
            <person name="Kono N."/>
            <person name="Arakawa K."/>
        </authorList>
    </citation>
    <scope>NUCLEOTIDE SEQUENCE [LARGE SCALE GENOMIC DNA]</scope>
</reference>
<dbReference type="AlphaFoldDB" id="A0AAV4MAL5"/>
<protein>
    <submittedName>
        <fullName evidence="1">Uncharacterized protein</fullName>
    </submittedName>
</protein>
<dbReference type="EMBL" id="BPLR01019535">
    <property type="protein sequence ID" value="GIX68928.1"/>
    <property type="molecule type" value="Genomic_DNA"/>
</dbReference>
<keyword evidence="2" id="KW-1185">Reference proteome</keyword>
<accession>A0AAV4MAL5</accession>
<gene>
    <name evidence="1" type="ORF">CEXT_109631</name>
</gene>
<name>A0AAV4MAL5_CAEEX</name>
<comment type="caution">
    <text evidence="1">The sequence shown here is derived from an EMBL/GenBank/DDBJ whole genome shotgun (WGS) entry which is preliminary data.</text>
</comment>
<dbReference type="Proteomes" id="UP001054945">
    <property type="component" value="Unassembled WGS sequence"/>
</dbReference>
<evidence type="ECO:0000313" key="2">
    <source>
        <dbReference type="Proteomes" id="UP001054945"/>
    </source>
</evidence>
<organism evidence="1 2">
    <name type="scientific">Caerostris extrusa</name>
    <name type="common">Bark spider</name>
    <name type="synonym">Caerostris bankana</name>
    <dbReference type="NCBI Taxonomy" id="172846"/>
    <lineage>
        <taxon>Eukaryota</taxon>
        <taxon>Metazoa</taxon>
        <taxon>Ecdysozoa</taxon>
        <taxon>Arthropoda</taxon>
        <taxon>Chelicerata</taxon>
        <taxon>Arachnida</taxon>
        <taxon>Araneae</taxon>
        <taxon>Araneomorphae</taxon>
        <taxon>Entelegynae</taxon>
        <taxon>Araneoidea</taxon>
        <taxon>Araneidae</taxon>
        <taxon>Caerostris</taxon>
    </lineage>
</organism>
<proteinExistence type="predicted"/>
<evidence type="ECO:0000313" key="1">
    <source>
        <dbReference type="EMBL" id="GIX68928.1"/>
    </source>
</evidence>